<name>A0A5B8J9R9_9ACTN</name>
<keyword evidence="3" id="KW-1185">Reference proteome</keyword>
<dbReference type="EMBL" id="CP042266">
    <property type="protein sequence ID" value="QDY78147.1"/>
    <property type="molecule type" value="Genomic_DNA"/>
</dbReference>
<dbReference type="KEGG" id="sqz:FQU76_18485"/>
<protein>
    <submittedName>
        <fullName evidence="2">DUF397 domain-containing protein</fullName>
    </submittedName>
</protein>
<accession>A0A5B8J9R9</accession>
<dbReference type="OrthoDB" id="4323652at2"/>
<gene>
    <name evidence="2" type="ORF">FQU76_18485</name>
</gene>
<dbReference type="AlphaFoldDB" id="A0A5B8J9R9"/>
<feature type="domain" description="DUF397" evidence="1">
    <location>
        <begin position="7"/>
        <end position="60"/>
    </location>
</feature>
<reference evidence="2 3" key="1">
    <citation type="submission" date="2019-07" db="EMBL/GenBank/DDBJ databases">
        <authorList>
            <person name="Zhu P."/>
        </authorList>
    </citation>
    <scope>NUCLEOTIDE SEQUENCE [LARGE SCALE GENOMIC DNA]</scope>
    <source>
        <strain evidence="2 3">SSL-25</strain>
    </source>
</reference>
<dbReference type="RefSeq" id="WP_146481467.1">
    <property type="nucleotide sequence ID" value="NZ_CP042266.1"/>
</dbReference>
<dbReference type="InterPro" id="IPR007278">
    <property type="entry name" value="DUF397"/>
</dbReference>
<dbReference type="Proteomes" id="UP000320580">
    <property type="component" value="Chromosome"/>
</dbReference>
<proteinExistence type="predicted"/>
<organism evidence="2 3">
    <name type="scientific">Streptomyces qinzhouensis</name>
    <dbReference type="NCBI Taxonomy" id="2599401"/>
    <lineage>
        <taxon>Bacteria</taxon>
        <taxon>Bacillati</taxon>
        <taxon>Actinomycetota</taxon>
        <taxon>Actinomycetes</taxon>
        <taxon>Kitasatosporales</taxon>
        <taxon>Streptomycetaceae</taxon>
        <taxon>Streptomyces</taxon>
    </lineage>
</organism>
<sequence>MEQPKPQWFKSSYSASPQNECVECATNVPQMVLVRDSKVSGGPVVSLAHGSWAAFTNAVRAGALHEHRS</sequence>
<evidence type="ECO:0000259" key="1">
    <source>
        <dbReference type="Pfam" id="PF04149"/>
    </source>
</evidence>
<dbReference type="Pfam" id="PF04149">
    <property type="entry name" value="DUF397"/>
    <property type="match status" value="1"/>
</dbReference>
<evidence type="ECO:0000313" key="2">
    <source>
        <dbReference type="EMBL" id="QDY78147.1"/>
    </source>
</evidence>
<evidence type="ECO:0000313" key="3">
    <source>
        <dbReference type="Proteomes" id="UP000320580"/>
    </source>
</evidence>